<name>A0A813Z1V3_9BILA</name>
<feature type="chain" id="PRO_5032521726" description="Apple domain-containing protein" evidence="2">
    <location>
        <begin position="21"/>
        <end position="308"/>
    </location>
</feature>
<reference evidence="4" key="1">
    <citation type="submission" date="2021-02" db="EMBL/GenBank/DDBJ databases">
        <authorList>
            <person name="Nowell W R."/>
        </authorList>
    </citation>
    <scope>NUCLEOTIDE SEQUENCE</scope>
</reference>
<proteinExistence type="predicted"/>
<keyword evidence="2" id="KW-0732">Signal</keyword>
<gene>
    <name evidence="4" type="ORF">VCS650_LOCUS8887</name>
</gene>
<dbReference type="EMBL" id="CAJNON010000060">
    <property type="protein sequence ID" value="CAF0893125.1"/>
    <property type="molecule type" value="Genomic_DNA"/>
</dbReference>
<dbReference type="Proteomes" id="UP000663891">
    <property type="component" value="Unassembled WGS sequence"/>
</dbReference>
<dbReference type="AlphaFoldDB" id="A0A813Z1V3"/>
<dbReference type="OrthoDB" id="10048422at2759"/>
<evidence type="ECO:0000256" key="2">
    <source>
        <dbReference type="SAM" id="SignalP"/>
    </source>
</evidence>
<protein>
    <recommendedName>
        <fullName evidence="3">Apple domain-containing protein</fullName>
    </recommendedName>
</protein>
<sequence>MAQRRNSLFIVFVLVTQLAAQDIRSVYMSKEVGWQFQCSNTTCLPFATVAVSNIINCQVACLAQVQCNGASFHQSTSNCELFADISNQNGNLSANIDTVTMIVIDGTRIPLASTTSTSTISTSTSTSTTSTTSTTSVTTSTTTTMTTQNPKVNSININNITENVWTLFTCTYMSATSGNLTLNFNVTATFRHDWYLDDASVKDPSSVEMLANGNFESSPTLTGWNTGSNISSGSCGSTPANISSTYSHSSNQSYYVGCSSGSGSTIVSAWISQSFSALSGDIYTISFWVYLYRIRGGPEDAVLDVTMN</sequence>
<comment type="caution">
    <text evidence="4">The sequence shown here is derived from an EMBL/GenBank/DDBJ whole genome shotgun (WGS) entry which is preliminary data.</text>
</comment>
<dbReference type="InterPro" id="IPR003609">
    <property type="entry name" value="Pan_app"/>
</dbReference>
<feature type="domain" description="Apple" evidence="3">
    <location>
        <begin position="47"/>
        <end position="94"/>
    </location>
</feature>
<feature type="signal peptide" evidence="2">
    <location>
        <begin position="1"/>
        <end position="20"/>
    </location>
</feature>
<dbReference type="Gene3D" id="2.60.120.260">
    <property type="entry name" value="Galactose-binding domain-like"/>
    <property type="match status" value="1"/>
</dbReference>
<organism evidence="4 5">
    <name type="scientific">Adineta steineri</name>
    <dbReference type="NCBI Taxonomy" id="433720"/>
    <lineage>
        <taxon>Eukaryota</taxon>
        <taxon>Metazoa</taxon>
        <taxon>Spiralia</taxon>
        <taxon>Gnathifera</taxon>
        <taxon>Rotifera</taxon>
        <taxon>Eurotatoria</taxon>
        <taxon>Bdelloidea</taxon>
        <taxon>Adinetida</taxon>
        <taxon>Adinetidae</taxon>
        <taxon>Adineta</taxon>
    </lineage>
</organism>
<dbReference type="Pfam" id="PF00024">
    <property type="entry name" value="PAN_1"/>
    <property type="match status" value="1"/>
</dbReference>
<evidence type="ECO:0000259" key="3">
    <source>
        <dbReference type="Pfam" id="PF00024"/>
    </source>
</evidence>
<evidence type="ECO:0000256" key="1">
    <source>
        <dbReference type="SAM" id="MobiDB-lite"/>
    </source>
</evidence>
<evidence type="ECO:0000313" key="5">
    <source>
        <dbReference type="Proteomes" id="UP000663891"/>
    </source>
</evidence>
<evidence type="ECO:0000313" key="4">
    <source>
        <dbReference type="EMBL" id="CAF0893125.1"/>
    </source>
</evidence>
<accession>A0A813Z1V3</accession>
<feature type="region of interest" description="Disordered" evidence="1">
    <location>
        <begin position="117"/>
        <end position="145"/>
    </location>
</feature>